<dbReference type="InterPro" id="IPR036097">
    <property type="entry name" value="HisK_dim/P_sf"/>
</dbReference>
<dbReference type="CDD" id="cd17546">
    <property type="entry name" value="REC_hyHK_CKI1_RcsC-like"/>
    <property type="match status" value="1"/>
</dbReference>
<dbReference type="InterPro" id="IPR001789">
    <property type="entry name" value="Sig_transdc_resp-reg_receiver"/>
</dbReference>
<evidence type="ECO:0000256" key="5">
    <source>
        <dbReference type="ARBA" id="ARBA00022741"/>
    </source>
</evidence>
<evidence type="ECO:0000256" key="2">
    <source>
        <dbReference type="ARBA" id="ARBA00012438"/>
    </source>
</evidence>
<dbReference type="InterPro" id="IPR005467">
    <property type="entry name" value="His_kinase_dom"/>
</dbReference>
<protein>
    <recommendedName>
        <fullName evidence="10">Sensory/regulatory protein RpfC</fullName>
        <ecNumber evidence="2">2.7.13.3</ecNumber>
    </recommendedName>
</protein>
<comment type="subunit">
    <text evidence="9">At low DSF concentrations, interacts with RpfF.</text>
</comment>
<dbReference type="SMART" id="SM00387">
    <property type="entry name" value="HATPase_c"/>
    <property type="match status" value="1"/>
</dbReference>
<keyword evidence="4" id="KW-0808">Transferase</keyword>
<evidence type="ECO:0000256" key="12">
    <source>
        <dbReference type="SAM" id="Coils"/>
    </source>
</evidence>
<dbReference type="InterPro" id="IPR003661">
    <property type="entry name" value="HisK_dim/P_dom"/>
</dbReference>
<dbReference type="InterPro" id="IPR036890">
    <property type="entry name" value="HATPase_C_sf"/>
</dbReference>
<evidence type="ECO:0000256" key="1">
    <source>
        <dbReference type="ARBA" id="ARBA00000085"/>
    </source>
</evidence>
<dbReference type="Gene3D" id="3.40.50.2300">
    <property type="match status" value="1"/>
</dbReference>
<dbReference type="SMART" id="SM00448">
    <property type="entry name" value="REC"/>
    <property type="match status" value="1"/>
</dbReference>
<evidence type="ECO:0000256" key="9">
    <source>
        <dbReference type="ARBA" id="ARBA00064003"/>
    </source>
</evidence>
<dbReference type="FunFam" id="1.10.287.130:FF:000002">
    <property type="entry name" value="Two-component osmosensing histidine kinase"/>
    <property type="match status" value="1"/>
</dbReference>
<dbReference type="InterPro" id="IPR011006">
    <property type="entry name" value="CheY-like_superfamily"/>
</dbReference>
<name>A0AA95KNQ1_9GAMM</name>
<evidence type="ECO:0000256" key="11">
    <source>
        <dbReference type="PROSITE-ProRule" id="PRU00169"/>
    </source>
</evidence>
<keyword evidence="12" id="KW-0175">Coiled coil</keyword>
<dbReference type="FunFam" id="3.30.565.10:FF:000010">
    <property type="entry name" value="Sensor histidine kinase RcsC"/>
    <property type="match status" value="1"/>
</dbReference>
<evidence type="ECO:0000259" key="14">
    <source>
        <dbReference type="PROSITE" id="PS50110"/>
    </source>
</evidence>
<dbReference type="PANTHER" id="PTHR45339:SF5">
    <property type="entry name" value="HISTIDINE KINASE"/>
    <property type="match status" value="1"/>
</dbReference>
<keyword evidence="6" id="KW-0418">Kinase</keyword>
<evidence type="ECO:0000256" key="6">
    <source>
        <dbReference type="ARBA" id="ARBA00022777"/>
    </source>
</evidence>
<feature type="domain" description="Response regulatory" evidence="14">
    <location>
        <begin position="462"/>
        <end position="578"/>
    </location>
</feature>
<dbReference type="AlphaFoldDB" id="A0AA95KNQ1"/>
<evidence type="ECO:0000259" key="13">
    <source>
        <dbReference type="PROSITE" id="PS50109"/>
    </source>
</evidence>
<dbReference type="Pfam" id="PF02518">
    <property type="entry name" value="HATPase_c"/>
    <property type="match status" value="1"/>
</dbReference>
<dbReference type="Pfam" id="PF00072">
    <property type="entry name" value="Response_reg"/>
    <property type="match status" value="1"/>
</dbReference>
<keyword evidence="3 11" id="KW-0597">Phosphoprotein</keyword>
<dbReference type="Pfam" id="PF00512">
    <property type="entry name" value="HisKA"/>
    <property type="match status" value="1"/>
</dbReference>
<dbReference type="PANTHER" id="PTHR45339">
    <property type="entry name" value="HYBRID SIGNAL TRANSDUCTION HISTIDINE KINASE J"/>
    <property type="match status" value="1"/>
</dbReference>
<dbReference type="GO" id="GO:0000155">
    <property type="term" value="F:phosphorelay sensor kinase activity"/>
    <property type="evidence" value="ECO:0007669"/>
    <property type="project" value="InterPro"/>
</dbReference>
<dbReference type="PROSITE" id="PS50109">
    <property type="entry name" value="HIS_KIN"/>
    <property type="match status" value="1"/>
</dbReference>
<evidence type="ECO:0000256" key="10">
    <source>
        <dbReference type="ARBA" id="ARBA00068150"/>
    </source>
</evidence>
<feature type="modified residue" description="4-aspartylphosphate" evidence="11">
    <location>
        <position position="511"/>
    </location>
</feature>
<evidence type="ECO:0000256" key="3">
    <source>
        <dbReference type="ARBA" id="ARBA00022553"/>
    </source>
</evidence>
<accession>A0AA95KNQ1</accession>
<evidence type="ECO:0000313" key="15">
    <source>
        <dbReference type="EMBL" id="WGZ93588.1"/>
    </source>
</evidence>
<evidence type="ECO:0000256" key="7">
    <source>
        <dbReference type="ARBA" id="ARBA00022840"/>
    </source>
</evidence>
<keyword evidence="8" id="KW-0902">Two-component regulatory system</keyword>
<reference evidence="15" key="2">
    <citation type="submission" date="2023-04" db="EMBL/GenBank/DDBJ databases">
        <authorList>
            <person name="Beletskiy A.V."/>
            <person name="Mardanov A.V."/>
            <person name="Ravin N.V."/>
        </authorList>
    </citation>
    <scope>NUCLEOTIDE SEQUENCE</scope>
    <source>
        <strain evidence="15">GKL-02</strain>
    </source>
</reference>
<dbReference type="SUPFAM" id="SSF52172">
    <property type="entry name" value="CheY-like"/>
    <property type="match status" value="1"/>
</dbReference>
<reference evidence="15" key="1">
    <citation type="journal article" date="2023" name="Int. J. Mol. Sci.">
        <title>Metagenomics Revealed a New Genus 'Candidatus Thiocaldithrix dubininis' gen. nov., sp. nov. and a New Species 'Candidatus Thiothrix putei' sp. nov. in the Family Thiotrichaceae, Some Members of Which Have Traits of Both Na+- and H+-Motive Energetics.</title>
        <authorList>
            <person name="Ravin N.V."/>
            <person name="Muntyan M.S."/>
            <person name="Smolyakov D.D."/>
            <person name="Rudenko T.S."/>
            <person name="Beletsky A.V."/>
            <person name="Mardanov A.V."/>
            <person name="Grabovich M.Y."/>
        </authorList>
    </citation>
    <scope>NUCLEOTIDE SEQUENCE</scope>
    <source>
        <strain evidence="15">GKL-02</strain>
    </source>
</reference>
<evidence type="ECO:0000256" key="4">
    <source>
        <dbReference type="ARBA" id="ARBA00022679"/>
    </source>
</evidence>
<dbReference type="CDD" id="cd00082">
    <property type="entry name" value="HisKA"/>
    <property type="match status" value="1"/>
</dbReference>
<feature type="domain" description="Histidine kinase" evidence="13">
    <location>
        <begin position="78"/>
        <end position="297"/>
    </location>
</feature>
<dbReference type="SUPFAM" id="SSF47384">
    <property type="entry name" value="Homodimeric domain of signal transducing histidine kinase"/>
    <property type="match status" value="1"/>
</dbReference>
<dbReference type="PRINTS" id="PR00344">
    <property type="entry name" value="BCTRLSENSOR"/>
</dbReference>
<comment type="catalytic activity">
    <reaction evidence="1">
        <text>ATP + protein L-histidine = ADP + protein N-phospho-L-histidine.</text>
        <dbReference type="EC" id="2.7.13.3"/>
    </reaction>
</comment>
<dbReference type="InterPro" id="IPR003594">
    <property type="entry name" value="HATPase_dom"/>
</dbReference>
<gene>
    <name evidence="15" type="ORF">QJT81_17575</name>
</gene>
<keyword evidence="5" id="KW-0547">Nucleotide-binding</keyword>
<dbReference type="EC" id="2.7.13.3" evidence="2"/>
<dbReference type="SUPFAM" id="SSF55874">
    <property type="entry name" value="ATPase domain of HSP90 chaperone/DNA topoisomerase II/histidine kinase"/>
    <property type="match status" value="1"/>
</dbReference>
<proteinExistence type="predicted"/>
<dbReference type="SMART" id="SM00388">
    <property type="entry name" value="HisKA"/>
    <property type="match status" value="1"/>
</dbReference>
<evidence type="ECO:0000256" key="8">
    <source>
        <dbReference type="ARBA" id="ARBA00023012"/>
    </source>
</evidence>
<dbReference type="Gene3D" id="3.30.565.10">
    <property type="entry name" value="Histidine kinase-like ATPase, C-terminal domain"/>
    <property type="match status" value="1"/>
</dbReference>
<keyword evidence="7" id="KW-0067">ATP-binding</keyword>
<dbReference type="EMBL" id="CP124756">
    <property type="protein sequence ID" value="WGZ93588.1"/>
    <property type="molecule type" value="Genomic_DNA"/>
</dbReference>
<sequence>MNDEITRLQRRLERERSARKQAEQLLESKSLALYQANQELRAQADSLEQMIIERTRELVEARDQALSASRSKSAFLAAMSHEIRTPMNGIIGMTTLLQDTPLDPNQRRQVEMTLQSAQSLLGIINDVLDISRLDAGKLELLAEDFKLSETLPSIIETMGIIASQKHLELFTIVDKRVSNCLHGDALRLRQILMNLLGNAIKFTQQGQIILRILPATHTTIGIRVEIQDSGVGIPQNKQSALFHAFSQINRYDQHNGSGTGLGLAISRKLVQLMSGTIGVNSELGQGSTFWFEIPFAASNNQATCGSLLTTRCLVLLYPELHAQLTAEQLYNTGADCVVASDIDAANKLLDRQSFDWLITDYKSYPLPQRAKLNQLLERLNTLPHPVRLCNISPQTSSCKQCGVIDLQQHCSCLLKPVTQSKLLGLLTTASRPTSESALLATETPQVMQARQNKADVIQMGTHILVVEDHKVNQLVAKGMLAKLGYRVTLAEDGFQALDKIRSQTFDLILMDIQMPGMSGVETTRHIRAEFPDNSVPIIALTANAMKGDEKEYLAAGMNACLTKPIQLDTLAVTLREWCPATV</sequence>
<dbReference type="PROSITE" id="PS50110">
    <property type="entry name" value="RESPONSE_REGULATORY"/>
    <property type="match status" value="1"/>
</dbReference>
<dbReference type="Proteomes" id="UP001301326">
    <property type="component" value="Chromosome"/>
</dbReference>
<dbReference type="CDD" id="cd16922">
    <property type="entry name" value="HATPase_EvgS-ArcB-TorS-like"/>
    <property type="match status" value="1"/>
</dbReference>
<dbReference type="InterPro" id="IPR004358">
    <property type="entry name" value="Sig_transdc_His_kin-like_C"/>
</dbReference>
<dbReference type="Gene3D" id="1.10.287.130">
    <property type="match status" value="1"/>
</dbReference>
<feature type="coiled-coil region" evidence="12">
    <location>
        <begin position="5"/>
        <end position="64"/>
    </location>
</feature>
<dbReference type="GO" id="GO:0005524">
    <property type="term" value="F:ATP binding"/>
    <property type="evidence" value="ECO:0007669"/>
    <property type="project" value="UniProtKB-KW"/>
</dbReference>
<organism evidence="15">
    <name type="scientific">Candidatus Thiothrix putei</name>
    <dbReference type="NCBI Taxonomy" id="3080811"/>
    <lineage>
        <taxon>Bacteria</taxon>
        <taxon>Pseudomonadati</taxon>
        <taxon>Pseudomonadota</taxon>
        <taxon>Gammaproteobacteria</taxon>
        <taxon>Thiotrichales</taxon>
        <taxon>Thiotrichaceae</taxon>
        <taxon>Thiothrix</taxon>
    </lineage>
</organism>
<dbReference type="KEGG" id="tput:QJT81_17575"/>